<keyword evidence="3" id="KW-1185">Reference proteome</keyword>
<accession>A0A7K6GQG4</accession>
<dbReference type="Proteomes" id="UP000564407">
    <property type="component" value="Unassembled WGS sequence"/>
</dbReference>
<dbReference type="Gene3D" id="2.60.40.10">
    <property type="entry name" value="Immunoglobulins"/>
    <property type="match status" value="1"/>
</dbReference>
<dbReference type="AlphaFoldDB" id="A0A7K6GQG4"/>
<comment type="caution">
    <text evidence="2">The sequence shown here is derived from an EMBL/GenBank/DDBJ whole genome shotgun (WGS) entry which is preliminary data.</text>
</comment>
<organism evidence="2 3">
    <name type="scientific">Malurus elegans</name>
    <name type="common">Red-winged fairywren</name>
    <dbReference type="NCBI Taxonomy" id="720584"/>
    <lineage>
        <taxon>Eukaryota</taxon>
        <taxon>Metazoa</taxon>
        <taxon>Chordata</taxon>
        <taxon>Craniata</taxon>
        <taxon>Vertebrata</taxon>
        <taxon>Euteleostomi</taxon>
        <taxon>Archelosauria</taxon>
        <taxon>Archosauria</taxon>
        <taxon>Dinosauria</taxon>
        <taxon>Saurischia</taxon>
        <taxon>Theropoda</taxon>
        <taxon>Coelurosauria</taxon>
        <taxon>Aves</taxon>
        <taxon>Neognathae</taxon>
        <taxon>Neoaves</taxon>
        <taxon>Telluraves</taxon>
        <taxon>Australaves</taxon>
        <taxon>Passeriformes</taxon>
        <taxon>Meliphagoidea</taxon>
        <taxon>Maluridae</taxon>
        <taxon>Malurus</taxon>
    </lineage>
</organism>
<feature type="domain" description="Immunoglobulin C1-set" evidence="1">
    <location>
        <begin position="8"/>
        <end position="62"/>
    </location>
</feature>
<sequence>LVPSSSQSGPRHLLHSVMDFYRARVQLRRFQGQQELSGHVVVTEVVPDGDWTHQLRVLLEILP</sequence>
<dbReference type="Pfam" id="PF07654">
    <property type="entry name" value="C1-set"/>
    <property type="match status" value="1"/>
</dbReference>
<dbReference type="InterPro" id="IPR013783">
    <property type="entry name" value="Ig-like_fold"/>
</dbReference>
<name>A0A7K6GQG4_9PASS</name>
<gene>
    <name evidence="2" type="primary">Hladqb2</name>
    <name evidence="2" type="ORF">MALELE_R02506</name>
</gene>
<evidence type="ECO:0000313" key="3">
    <source>
        <dbReference type="Proteomes" id="UP000564407"/>
    </source>
</evidence>
<evidence type="ECO:0000313" key="2">
    <source>
        <dbReference type="EMBL" id="NWV65391.1"/>
    </source>
</evidence>
<proteinExistence type="predicted"/>
<feature type="non-terminal residue" evidence="2">
    <location>
        <position position="63"/>
    </location>
</feature>
<evidence type="ECO:0000259" key="1">
    <source>
        <dbReference type="Pfam" id="PF07654"/>
    </source>
</evidence>
<reference evidence="2 3" key="1">
    <citation type="submission" date="2019-09" db="EMBL/GenBank/DDBJ databases">
        <title>Bird 10,000 Genomes (B10K) Project - Family phase.</title>
        <authorList>
            <person name="Zhang G."/>
        </authorList>
    </citation>
    <scope>NUCLEOTIDE SEQUENCE [LARGE SCALE GENOMIC DNA]</scope>
    <source>
        <strain evidence="2">B10K-DU-029-44</strain>
        <tissue evidence="2">Heart</tissue>
    </source>
</reference>
<protein>
    <submittedName>
        <fullName evidence="2">DQB2 protein</fullName>
    </submittedName>
</protein>
<dbReference type="EMBL" id="VZRP01011594">
    <property type="protein sequence ID" value="NWV65391.1"/>
    <property type="molecule type" value="Genomic_DNA"/>
</dbReference>
<feature type="non-terminal residue" evidence="2">
    <location>
        <position position="1"/>
    </location>
</feature>
<dbReference type="InterPro" id="IPR003597">
    <property type="entry name" value="Ig_C1-set"/>
</dbReference>